<dbReference type="PRINTS" id="PR00080">
    <property type="entry name" value="SDRFAMILY"/>
</dbReference>
<name>R7TQT1_CAPTE</name>
<evidence type="ECO:0000313" key="4">
    <source>
        <dbReference type="Proteomes" id="UP000014760"/>
    </source>
</evidence>
<dbReference type="FunFam" id="3.40.50.720:FF:000084">
    <property type="entry name" value="Short-chain dehydrogenase reductase"/>
    <property type="match status" value="1"/>
</dbReference>
<dbReference type="EMBL" id="KB308879">
    <property type="protein sequence ID" value="ELT96278.1"/>
    <property type="molecule type" value="Genomic_DNA"/>
</dbReference>
<protein>
    <recommendedName>
        <fullName evidence="1">Ketoreductase domain-containing protein</fullName>
    </recommendedName>
</protein>
<reference evidence="4" key="1">
    <citation type="submission" date="2012-12" db="EMBL/GenBank/DDBJ databases">
        <authorList>
            <person name="Hellsten U."/>
            <person name="Grimwood J."/>
            <person name="Chapman J.A."/>
            <person name="Shapiro H."/>
            <person name="Aerts A."/>
            <person name="Otillar R.P."/>
            <person name="Terry A.Y."/>
            <person name="Boore J.L."/>
            <person name="Simakov O."/>
            <person name="Marletaz F."/>
            <person name="Cho S.-J."/>
            <person name="Edsinger-Gonzales E."/>
            <person name="Havlak P."/>
            <person name="Kuo D.-H."/>
            <person name="Larsson T."/>
            <person name="Lv J."/>
            <person name="Arendt D."/>
            <person name="Savage R."/>
            <person name="Osoegawa K."/>
            <person name="de Jong P."/>
            <person name="Lindberg D.R."/>
            <person name="Seaver E.C."/>
            <person name="Weisblat D.A."/>
            <person name="Putnam N.H."/>
            <person name="Grigoriev I.V."/>
            <person name="Rokhsar D.S."/>
        </authorList>
    </citation>
    <scope>NUCLEOTIDE SEQUENCE</scope>
    <source>
        <strain evidence="4">I ESC-2004</strain>
    </source>
</reference>
<dbReference type="SUPFAM" id="SSF51735">
    <property type="entry name" value="NAD(P)-binding Rossmann-fold domains"/>
    <property type="match status" value="1"/>
</dbReference>
<dbReference type="InterPro" id="IPR002347">
    <property type="entry name" value="SDR_fam"/>
</dbReference>
<evidence type="ECO:0000313" key="2">
    <source>
        <dbReference type="EMBL" id="ELT96278.1"/>
    </source>
</evidence>
<evidence type="ECO:0000259" key="1">
    <source>
        <dbReference type="SMART" id="SM00822"/>
    </source>
</evidence>
<dbReference type="HOGENOM" id="CLU_010194_1_0_1"/>
<reference evidence="3" key="3">
    <citation type="submission" date="2015-06" db="UniProtKB">
        <authorList>
            <consortium name="EnsemblMetazoa"/>
        </authorList>
    </citation>
    <scope>IDENTIFICATION</scope>
</reference>
<dbReference type="SMART" id="SM00822">
    <property type="entry name" value="PKS_KR"/>
    <property type="match status" value="1"/>
</dbReference>
<accession>R7TQT1</accession>
<dbReference type="EnsemblMetazoa" id="CapteT218914">
    <property type="protein sequence ID" value="CapteP218914"/>
    <property type="gene ID" value="CapteG218914"/>
</dbReference>
<reference evidence="2 4" key="2">
    <citation type="journal article" date="2013" name="Nature">
        <title>Insights into bilaterian evolution from three spiralian genomes.</title>
        <authorList>
            <person name="Simakov O."/>
            <person name="Marletaz F."/>
            <person name="Cho S.J."/>
            <person name="Edsinger-Gonzales E."/>
            <person name="Havlak P."/>
            <person name="Hellsten U."/>
            <person name="Kuo D.H."/>
            <person name="Larsson T."/>
            <person name="Lv J."/>
            <person name="Arendt D."/>
            <person name="Savage R."/>
            <person name="Osoegawa K."/>
            <person name="de Jong P."/>
            <person name="Grimwood J."/>
            <person name="Chapman J.A."/>
            <person name="Shapiro H."/>
            <person name="Aerts A."/>
            <person name="Otillar R.P."/>
            <person name="Terry A.Y."/>
            <person name="Boore J.L."/>
            <person name="Grigoriev I.V."/>
            <person name="Lindberg D.R."/>
            <person name="Seaver E.C."/>
            <person name="Weisblat D.A."/>
            <person name="Putnam N.H."/>
            <person name="Rokhsar D.S."/>
        </authorList>
    </citation>
    <scope>NUCLEOTIDE SEQUENCE</scope>
    <source>
        <strain evidence="2 4">I ESC-2004</strain>
    </source>
</reference>
<keyword evidence="4" id="KW-1185">Reference proteome</keyword>
<dbReference type="Proteomes" id="UP000014760">
    <property type="component" value="Unassembled WGS sequence"/>
</dbReference>
<evidence type="ECO:0000313" key="3">
    <source>
        <dbReference type="EnsemblMetazoa" id="CapteP218914"/>
    </source>
</evidence>
<proteinExistence type="predicted"/>
<dbReference type="InterPro" id="IPR057326">
    <property type="entry name" value="KR_dom"/>
</dbReference>
<dbReference type="EMBL" id="AMQN01011425">
    <property type="status" value="NOT_ANNOTATED_CDS"/>
    <property type="molecule type" value="Genomic_DNA"/>
</dbReference>
<dbReference type="InterPro" id="IPR036291">
    <property type="entry name" value="NAD(P)-bd_dom_sf"/>
</dbReference>
<dbReference type="PANTHER" id="PTHR43975">
    <property type="entry name" value="ZGC:101858"/>
    <property type="match status" value="1"/>
</dbReference>
<feature type="domain" description="Ketoreductase" evidence="1">
    <location>
        <begin position="9"/>
        <end position="195"/>
    </location>
</feature>
<sequence length="269" mass="28893">MDDLRLEGKVVLITGGSSGLGQNAAVAFAMQGAYLSLTGRSEDGLAMSKRKCIDAGLPADKIFTIAGDITNMDDCKQISDETAKYFGKIDVLVNNAGVVATGEFEKTPVEKVKSVFETNVKGTFHMTKTTLPWLLATKGNIVNVSSFTAQRPVNDYFAYCLSKSALDQMTKNLALELGPVGIRVNVVNPGIMRDTNLWSRPGMPLYKMPIFGGFILKKIGPMYPLGRGSLSDEVVPAILFLSSDTCSSFITGHSLMIDGGKALTSEQAF</sequence>
<dbReference type="Pfam" id="PF13561">
    <property type="entry name" value="adh_short_C2"/>
    <property type="match status" value="1"/>
</dbReference>
<dbReference type="PRINTS" id="PR00081">
    <property type="entry name" value="GDHRDH"/>
</dbReference>
<dbReference type="OMA" id="VHMTKAM"/>
<dbReference type="OrthoDB" id="6146133at2759"/>
<organism evidence="2">
    <name type="scientific">Capitella teleta</name>
    <name type="common">Polychaete worm</name>
    <dbReference type="NCBI Taxonomy" id="283909"/>
    <lineage>
        <taxon>Eukaryota</taxon>
        <taxon>Metazoa</taxon>
        <taxon>Spiralia</taxon>
        <taxon>Lophotrochozoa</taxon>
        <taxon>Annelida</taxon>
        <taxon>Polychaeta</taxon>
        <taxon>Sedentaria</taxon>
        <taxon>Scolecida</taxon>
        <taxon>Capitellidae</taxon>
        <taxon>Capitella</taxon>
    </lineage>
</organism>
<dbReference type="AlphaFoldDB" id="R7TQT1"/>
<dbReference type="Gene3D" id="3.40.50.720">
    <property type="entry name" value="NAD(P)-binding Rossmann-like Domain"/>
    <property type="match status" value="1"/>
</dbReference>
<gene>
    <name evidence="2" type="ORF">CAPTEDRAFT_218914</name>
</gene>
<dbReference type="PANTHER" id="PTHR43975:SF2">
    <property type="entry name" value="EG:BACR7A4.14 PROTEIN-RELATED"/>
    <property type="match status" value="1"/>
</dbReference>
<dbReference type="STRING" id="283909.R7TQT1"/>